<protein>
    <submittedName>
        <fullName evidence="6">Uncharacterized protein</fullName>
    </submittedName>
</protein>
<evidence type="ECO:0000313" key="6">
    <source>
        <dbReference type="EMBL" id="SUZ80026.1"/>
    </source>
</evidence>
<dbReference type="InterPro" id="IPR036068">
    <property type="entry name" value="Nicotinate_pribotase-like_C"/>
</dbReference>
<dbReference type="InterPro" id="IPR027277">
    <property type="entry name" value="NadC/ModD"/>
</dbReference>
<dbReference type="Pfam" id="PF02749">
    <property type="entry name" value="QRPTase_N"/>
    <property type="match status" value="1"/>
</dbReference>
<keyword evidence="2" id="KW-0328">Glycosyltransferase</keyword>
<keyword evidence="3" id="KW-0808">Transferase</keyword>
<dbReference type="InterPro" id="IPR037128">
    <property type="entry name" value="Quinolinate_PRibosylTase_N_sf"/>
</dbReference>
<organism evidence="6">
    <name type="scientific">marine metagenome</name>
    <dbReference type="NCBI Taxonomy" id="408172"/>
    <lineage>
        <taxon>unclassified sequences</taxon>
        <taxon>metagenomes</taxon>
        <taxon>ecological metagenomes</taxon>
    </lineage>
</organism>
<dbReference type="Pfam" id="PF01729">
    <property type="entry name" value="QRPTase_C"/>
    <property type="match status" value="1"/>
</dbReference>
<reference evidence="6" key="1">
    <citation type="submission" date="2018-05" db="EMBL/GenBank/DDBJ databases">
        <authorList>
            <person name="Lanie J.A."/>
            <person name="Ng W.-L."/>
            <person name="Kazmierczak K.M."/>
            <person name="Andrzejewski T.M."/>
            <person name="Davidsen T.M."/>
            <person name="Wayne K.J."/>
            <person name="Tettelin H."/>
            <person name="Glass J.I."/>
            <person name="Rusch D."/>
            <person name="Podicherti R."/>
            <person name="Tsui H.-C.T."/>
            <person name="Winkler M.E."/>
        </authorList>
    </citation>
    <scope>NUCLEOTIDE SEQUENCE</scope>
</reference>
<evidence type="ECO:0000259" key="5">
    <source>
        <dbReference type="Pfam" id="PF02749"/>
    </source>
</evidence>
<proteinExistence type="inferred from homology"/>
<dbReference type="GO" id="GO:0004514">
    <property type="term" value="F:nicotinate-nucleotide diphosphorylase (carboxylating) activity"/>
    <property type="evidence" value="ECO:0007669"/>
    <property type="project" value="InterPro"/>
</dbReference>
<dbReference type="GO" id="GO:0034213">
    <property type="term" value="P:quinolinate catabolic process"/>
    <property type="evidence" value="ECO:0007669"/>
    <property type="project" value="TreeGrafter"/>
</dbReference>
<dbReference type="PANTHER" id="PTHR32179:SF3">
    <property type="entry name" value="NICOTINATE-NUCLEOTIDE PYROPHOSPHORYLASE [CARBOXYLATING]"/>
    <property type="match status" value="1"/>
</dbReference>
<dbReference type="EMBL" id="UINC01001411">
    <property type="protein sequence ID" value="SUZ80026.1"/>
    <property type="molecule type" value="Genomic_DNA"/>
</dbReference>
<dbReference type="GO" id="GO:0009435">
    <property type="term" value="P:NAD+ biosynthetic process"/>
    <property type="evidence" value="ECO:0007669"/>
    <property type="project" value="InterPro"/>
</dbReference>
<dbReference type="AlphaFoldDB" id="A0A381QKZ0"/>
<name>A0A381QKZ0_9ZZZZ</name>
<dbReference type="InterPro" id="IPR002638">
    <property type="entry name" value="Quinolinate_PRibosylTrfase_C"/>
</dbReference>
<evidence type="ECO:0000256" key="1">
    <source>
        <dbReference type="ARBA" id="ARBA00009400"/>
    </source>
</evidence>
<dbReference type="SUPFAM" id="SSF51690">
    <property type="entry name" value="Nicotinate/Quinolinate PRTase C-terminal domain-like"/>
    <property type="match status" value="1"/>
</dbReference>
<feature type="domain" description="Quinolinate phosphoribosyl transferase N-terminal" evidence="5">
    <location>
        <begin position="56"/>
        <end position="131"/>
    </location>
</feature>
<dbReference type="InterPro" id="IPR022412">
    <property type="entry name" value="Quinolinate_PRibosylTrfase_N"/>
</dbReference>
<feature type="domain" description="Quinolinate phosphoribosyl transferase C-terminal" evidence="4">
    <location>
        <begin position="133"/>
        <end position="316"/>
    </location>
</feature>
<evidence type="ECO:0000256" key="2">
    <source>
        <dbReference type="ARBA" id="ARBA00022676"/>
    </source>
</evidence>
<accession>A0A381QKZ0</accession>
<dbReference type="PANTHER" id="PTHR32179">
    <property type="entry name" value="NICOTINATE-NUCLEOTIDE PYROPHOSPHORYLASE [CARBOXYLATING]"/>
    <property type="match status" value="1"/>
</dbReference>
<dbReference type="PIRSF" id="PIRSF006250">
    <property type="entry name" value="NadC_ModD"/>
    <property type="match status" value="1"/>
</dbReference>
<dbReference type="Gene3D" id="3.20.20.70">
    <property type="entry name" value="Aldolase class I"/>
    <property type="match status" value="1"/>
</dbReference>
<sequence>MASSRNPVKTIPHDRSSLLWSGDLETGGPTDLFLNSIDGWVDAMVADEHGGGDGPEGKVGARVVSRQTGRICGRPVVERLLERHFHGCEVEWHVSEGGEISEGDVILELRGSYVQALQAERILLNILGGLSGIATNVALWSEAAGEIDVAATRKADWGLLHKWAVHVGGGLTHRLSRGDALMIKENDIAAMRLHGEGDAEALRRVVMSMDMDEHSDFTVFEVREVNQALVVASAWDHVQKMRGGSDRVVILLDNMGPVGARQVNEVLSESGLRHRCVLEGSGGVDLDSLSEWNESGVDIVSSSALNRGVVPLDLSMLFEGGS</sequence>
<dbReference type="GO" id="GO:0005737">
    <property type="term" value="C:cytoplasm"/>
    <property type="evidence" value="ECO:0007669"/>
    <property type="project" value="TreeGrafter"/>
</dbReference>
<comment type="similarity">
    <text evidence="1">Belongs to the NadC/ModD family.</text>
</comment>
<gene>
    <name evidence="6" type="ORF">METZ01_LOCUS32880</name>
</gene>
<evidence type="ECO:0000259" key="4">
    <source>
        <dbReference type="Pfam" id="PF01729"/>
    </source>
</evidence>
<evidence type="ECO:0000256" key="3">
    <source>
        <dbReference type="ARBA" id="ARBA00022679"/>
    </source>
</evidence>
<dbReference type="Gene3D" id="3.90.1170.20">
    <property type="entry name" value="Quinolinate phosphoribosyl transferase, N-terminal domain"/>
    <property type="match status" value="1"/>
</dbReference>
<dbReference type="SUPFAM" id="SSF54675">
    <property type="entry name" value="Nicotinate/Quinolinate PRTase N-terminal domain-like"/>
    <property type="match status" value="1"/>
</dbReference>
<dbReference type="InterPro" id="IPR013785">
    <property type="entry name" value="Aldolase_TIM"/>
</dbReference>